<dbReference type="AlphaFoldDB" id="A0A4P1K637"/>
<dbReference type="NCBIfam" id="TIGR00409">
    <property type="entry name" value="proS_fam_II"/>
    <property type="match status" value="1"/>
</dbReference>
<keyword evidence="6" id="KW-0067">ATP-binding</keyword>
<dbReference type="PANTHER" id="PTHR42753:SF2">
    <property type="entry name" value="PROLINE--TRNA LIGASE"/>
    <property type="match status" value="1"/>
</dbReference>
<dbReference type="PANTHER" id="PTHR42753">
    <property type="entry name" value="MITOCHONDRIAL RIBOSOME PROTEIN L39/PROLYL-TRNA LIGASE FAMILY MEMBER"/>
    <property type="match status" value="1"/>
</dbReference>
<evidence type="ECO:0000256" key="7">
    <source>
        <dbReference type="ARBA" id="ARBA00022917"/>
    </source>
</evidence>
<dbReference type="CDD" id="cd00779">
    <property type="entry name" value="ProRS_core_prok"/>
    <property type="match status" value="1"/>
</dbReference>
<dbReference type="Pfam" id="PF00587">
    <property type="entry name" value="tRNA-synt_2b"/>
    <property type="match status" value="1"/>
</dbReference>
<name>A0A4P1K637_9CAUL</name>
<evidence type="ECO:0000313" key="14">
    <source>
        <dbReference type="Proteomes" id="UP000309952"/>
    </source>
</evidence>
<evidence type="ECO:0000256" key="5">
    <source>
        <dbReference type="ARBA" id="ARBA00022741"/>
    </source>
</evidence>
<evidence type="ECO:0000256" key="11">
    <source>
        <dbReference type="SAM" id="MobiDB-lite"/>
    </source>
</evidence>
<evidence type="ECO:0000256" key="9">
    <source>
        <dbReference type="ARBA" id="ARBA00047671"/>
    </source>
</evidence>
<dbReference type="Gene3D" id="3.30.930.10">
    <property type="entry name" value="Bira Bifunctional Protein, Domain 2"/>
    <property type="match status" value="1"/>
</dbReference>
<dbReference type="EMBL" id="LR588407">
    <property type="protein sequence ID" value="VTO15887.1"/>
    <property type="molecule type" value="Genomic_DNA"/>
</dbReference>
<dbReference type="PROSITE" id="PS50862">
    <property type="entry name" value="AA_TRNA_LIGASE_II"/>
    <property type="match status" value="1"/>
</dbReference>
<reference evidence="13 14" key="1">
    <citation type="submission" date="2019-04" db="EMBL/GenBank/DDBJ databases">
        <authorList>
            <consortium name="Pathogen Informatics"/>
        </authorList>
    </citation>
    <scope>NUCLEOTIDE SEQUENCE [LARGE SCALE GENOMIC DNA]</scope>
    <source>
        <strain evidence="13 14">NCTC9239</strain>
    </source>
</reference>
<comment type="catalytic activity">
    <reaction evidence="9">
        <text>tRNA(Pro) + L-proline + ATP = L-prolyl-tRNA(Pro) + AMP + diphosphate</text>
        <dbReference type="Rhea" id="RHEA:14305"/>
        <dbReference type="Rhea" id="RHEA-COMP:9700"/>
        <dbReference type="Rhea" id="RHEA-COMP:9702"/>
        <dbReference type="ChEBI" id="CHEBI:30616"/>
        <dbReference type="ChEBI" id="CHEBI:33019"/>
        <dbReference type="ChEBI" id="CHEBI:60039"/>
        <dbReference type="ChEBI" id="CHEBI:78442"/>
        <dbReference type="ChEBI" id="CHEBI:78532"/>
        <dbReference type="ChEBI" id="CHEBI:456215"/>
        <dbReference type="EC" id="6.1.1.15"/>
    </reaction>
</comment>
<evidence type="ECO:0000256" key="10">
    <source>
        <dbReference type="NCBIfam" id="TIGR00409"/>
    </source>
</evidence>
<dbReference type="KEGG" id="bvy:NCTC9239_01893"/>
<evidence type="ECO:0000313" key="13">
    <source>
        <dbReference type="EMBL" id="VTO15887.1"/>
    </source>
</evidence>
<dbReference type="SUPFAM" id="SSF55681">
    <property type="entry name" value="Class II aaRS and biotin synthetases"/>
    <property type="match status" value="1"/>
</dbReference>
<dbReference type="Proteomes" id="UP000309952">
    <property type="component" value="Chromosome"/>
</dbReference>
<dbReference type="InterPro" id="IPR045864">
    <property type="entry name" value="aa-tRNA-synth_II/BPL/LPL"/>
</dbReference>
<evidence type="ECO:0000256" key="4">
    <source>
        <dbReference type="ARBA" id="ARBA00022598"/>
    </source>
</evidence>
<evidence type="ECO:0000256" key="1">
    <source>
        <dbReference type="ARBA" id="ARBA00012831"/>
    </source>
</evidence>
<dbReference type="EC" id="6.1.1.15" evidence="1 10"/>
<proteinExistence type="predicted"/>
<evidence type="ECO:0000259" key="12">
    <source>
        <dbReference type="PROSITE" id="PS50862"/>
    </source>
</evidence>
<sequence>MRLSRYFLPILKEAPSDAQIVSHQLMLRAGMIKQEAAGIYAWLPLGLRVLRKIEGIVRDEQVKAGAVELLMPTLQLADLWRESGRYDAYGPEMLRITDRHERELLYGPTNEEMVTDIFRAYVKSYKALPLNLFHIQWKFRDERRPRFGVMRGREFLMKDAYSFDLDEASARIAYKRMFAAYLNTFARLGLKAVPMRADTGPIGGDLSHEFIVLAETGESEVFCDRKLVEMAAPGHNLSVEQLESVFNERTALYAATEEMHDAAQFETQTAEGDRLSARGIEVGHIFYFGTKYSAAMKAKVAGAERSGHRGPHGQLRRRRVAPAGRHHRGQP</sequence>
<keyword evidence="4 13" id="KW-0436">Ligase</keyword>
<dbReference type="InterPro" id="IPR006195">
    <property type="entry name" value="aa-tRNA-synth_II"/>
</dbReference>
<evidence type="ECO:0000256" key="8">
    <source>
        <dbReference type="ARBA" id="ARBA00023146"/>
    </source>
</evidence>
<dbReference type="InterPro" id="IPR033730">
    <property type="entry name" value="ProRS_core_prok"/>
</dbReference>
<gene>
    <name evidence="13" type="primary">proS_2</name>
    <name evidence="13" type="ORF">NCTC9239_01893</name>
</gene>
<dbReference type="PRINTS" id="PR01046">
    <property type="entry name" value="TRNASYNTHPRO"/>
</dbReference>
<dbReference type="GO" id="GO:0005524">
    <property type="term" value="F:ATP binding"/>
    <property type="evidence" value="ECO:0007669"/>
    <property type="project" value="UniProtKB-KW"/>
</dbReference>
<protein>
    <recommendedName>
        <fullName evidence="2 10">Proline--tRNA ligase</fullName>
        <ecNumber evidence="1 10">6.1.1.15</ecNumber>
    </recommendedName>
</protein>
<keyword evidence="8" id="KW-0030">Aminoacyl-tRNA synthetase</keyword>
<feature type="region of interest" description="Disordered" evidence="11">
    <location>
        <begin position="302"/>
        <end position="331"/>
    </location>
</feature>
<dbReference type="FunFam" id="3.30.930.10:FF:000042">
    <property type="entry name" value="probable proline--tRNA ligase, mitochondrial"/>
    <property type="match status" value="1"/>
</dbReference>
<dbReference type="InterPro" id="IPR002316">
    <property type="entry name" value="Pro-tRNA-ligase_IIa"/>
</dbReference>
<organism evidence="13 14">
    <name type="scientific">Brevundimonas vancanneytii</name>
    <dbReference type="NCBI Taxonomy" id="1325724"/>
    <lineage>
        <taxon>Bacteria</taxon>
        <taxon>Pseudomonadati</taxon>
        <taxon>Pseudomonadota</taxon>
        <taxon>Alphaproteobacteria</taxon>
        <taxon>Caulobacterales</taxon>
        <taxon>Caulobacteraceae</taxon>
        <taxon>Brevundimonas</taxon>
    </lineage>
</organism>
<keyword evidence="5" id="KW-0547">Nucleotide-binding</keyword>
<keyword evidence="7" id="KW-0648">Protein biosynthesis</keyword>
<evidence type="ECO:0000256" key="3">
    <source>
        <dbReference type="ARBA" id="ARBA00022490"/>
    </source>
</evidence>
<evidence type="ECO:0000256" key="6">
    <source>
        <dbReference type="ARBA" id="ARBA00022840"/>
    </source>
</evidence>
<dbReference type="GO" id="GO:0005829">
    <property type="term" value="C:cytosol"/>
    <property type="evidence" value="ECO:0007669"/>
    <property type="project" value="TreeGrafter"/>
</dbReference>
<dbReference type="GO" id="GO:0006433">
    <property type="term" value="P:prolyl-tRNA aminoacylation"/>
    <property type="evidence" value="ECO:0007669"/>
    <property type="project" value="UniProtKB-UniRule"/>
</dbReference>
<keyword evidence="3" id="KW-0963">Cytoplasm</keyword>
<feature type="domain" description="Aminoacyl-transfer RNA synthetases class-II family profile" evidence="12">
    <location>
        <begin position="38"/>
        <end position="283"/>
    </location>
</feature>
<evidence type="ECO:0000256" key="2">
    <source>
        <dbReference type="ARBA" id="ARBA00019110"/>
    </source>
</evidence>
<dbReference type="InterPro" id="IPR004500">
    <property type="entry name" value="Pro-tRNA-synth_IIa_bac-type"/>
</dbReference>
<accession>A0A4P1K637</accession>
<keyword evidence="14" id="KW-1185">Reference proteome</keyword>
<dbReference type="InterPro" id="IPR050062">
    <property type="entry name" value="Pro-tRNA_synthetase"/>
</dbReference>
<dbReference type="GO" id="GO:0004827">
    <property type="term" value="F:proline-tRNA ligase activity"/>
    <property type="evidence" value="ECO:0007669"/>
    <property type="project" value="UniProtKB-UniRule"/>
</dbReference>
<dbReference type="InterPro" id="IPR002314">
    <property type="entry name" value="aa-tRNA-synt_IIb"/>
</dbReference>
<feature type="compositionally biased region" description="Basic residues" evidence="11">
    <location>
        <begin position="308"/>
        <end position="331"/>
    </location>
</feature>